<evidence type="ECO:0000256" key="11">
    <source>
        <dbReference type="ARBA" id="ARBA00022840"/>
    </source>
</evidence>
<dbReference type="InterPro" id="IPR008250">
    <property type="entry name" value="ATPase_P-typ_transduc_dom_A_sf"/>
</dbReference>
<evidence type="ECO:0000256" key="14">
    <source>
        <dbReference type="ARBA" id="ARBA00022989"/>
    </source>
</evidence>
<evidence type="ECO:0000256" key="9">
    <source>
        <dbReference type="ARBA" id="ARBA00022692"/>
    </source>
</evidence>
<feature type="transmembrane region" description="Helical" evidence="19">
    <location>
        <begin position="80"/>
        <end position="102"/>
    </location>
</feature>
<dbReference type="NCBIfam" id="NF011702">
    <property type="entry name" value="PRK15122.1"/>
    <property type="match status" value="1"/>
</dbReference>
<dbReference type="InterPro" id="IPR004014">
    <property type="entry name" value="ATPase_P-typ_cation-transptr_N"/>
</dbReference>
<dbReference type="SUPFAM" id="SSF81660">
    <property type="entry name" value="Metal cation-transporting ATPase, ATP-binding domain N"/>
    <property type="match status" value="1"/>
</dbReference>
<evidence type="ECO:0000256" key="8">
    <source>
        <dbReference type="ARBA" id="ARBA00022553"/>
    </source>
</evidence>
<evidence type="ECO:0000259" key="20">
    <source>
        <dbReference type="SMART" id="SM00831"/>
    </source>
</evidence>
<evidence type="ECO:0000256" key="5">
    <source>
        <dbReference type="ARBA" id="ARBA00013555"/>
    </source>
</evidence>
<dbReference type="Gene3D" id="3.40.1110.10">
    <property type="entry name" value="Calcium-transporting ATPase, cytoplasmic domain N"/>
    <property type="match status" value="1"/>
</dbReference>
<comment type="catalytic activity">
    <reaction evidence="17">
        <text>Mg(2+)(out) + ATP + H2O = Mg(2+)(in) + ADP + phosphate + H(+)</text>
        <dbReference type="Rhea" id="RHEA:10260"/>
        <dbReference type="ChEBI" id="CHEBI:15377"/>
        <dbReference type="ChEBI" id="CHEBI:15378"/>
        <dbReference type="ChEBI" id="CHEBI:18420"/>
        <dbReference type="ChEBI" id="CHEBI:30616"/>
        <dbReference type="ChEBI" id="CHEBI:43474"/>
        <dbReference type="ChEBI" id="CHEBI:456216"/>
        <dbReference type="EC" id="7.2.2.14"/>
    </reaction>
</comment>
<organism evidence="21 22">
    <name type="scientific">Thermophilibacter provencensis</name>
    <dbReference type="NCBI Taxonomy" id="1852386"/>
    <lineage>
        <taxon>Bacteria</taxon>
        <taxon>Bacillati</taxon>
        <taxon>Actinomycetota</taxon>
        <taxon>Coriobacteriia</taxon>
        <taxon>Coriobacteriales</taxon>
        <taxon>Atopobiaceae</taxon>
        <taxon>Thermophilibacter</taxon>
    </lineage>
</organism>
<evidence type="ECO:0000256" key="17">
    <source>
        <dbReference type="ARBA" id="ARBA00047295"/>
    </source>
</evidence>
<dbReference type="PRINTS" id="PR01836">
    <property type="entry name" value="MGATPASE"/>
</dbReference>
<name>A0A921KKY5_9ACTN</name>
<keyword evidence="13" id="KW-1278">Translocase</keyword>
<feature type="transmembrane region" description="Helical" evidence="19">
    <location>
        <begin position="877"/>
        <end position="896"/>
    </location>
</feature>
<dbReference type="GO" id="GO:0016887">
    <property type="term" value="F:ATP hydrolysis activity"/>
    <property type="evidence" value="ECO:0007669"/>
    <property type="project" value="InterPro"/>
</dbReference>
<accession>A0A921KKY5</accession>
<dbReference type="SFLD" id="SFLDS00003">
    <property type="entry name" value="Haloacid_Dehalogenase"/>
    <property type="match status" value="1"/>
</dbReference>
<dbReference type="SUPFAM" id="SSF81653">
    <property type="entry name" value="Calcium ATPase, transduction domain A"/>
    <property type="match status" value="1"/>
</dbReference>
<dbReference type="InterPro" id="IPR001757">
    <property type="entry name" value="P_typ_ATPase"/>
</dbReference>
<reference evidence="21" key="2">
    <citation type="submission" date="2021-09" db="EMBL/GenBank/DDBJ databases">
        <authorList>
            <person name="Gilroy R."/>
        </authorList>
    </citation>
    <scope>NUCLEOTIDE SEQUENCE</scope>
    <source>
        <strain evidence="21">CHK124-7917</strain>
    </source>
</reference>
<comment type="function">
    <text evidence="1">Mediates magnesium influx to the cytosol.</text>
</comment>
<evidence type="ECO:0000256" key="18">
    <source>
        <dbReference type="ARBA" id="ARBA00049360"/>
    </source>
</evidence>
<feature type="domain" description="Cation-transporting P-type ATPase N-terminal" evidence="20">
    <location>
        <begin position="31"/>
        <end position="104"/>
    </location>
</feature>
<dbReference type="SMART" id="SM00831">
    <property type="entry name" value="Cation_ATPase_N"/>
    <property type="match status" value="1"/>
</dbReference>
<keyword evidence="15 19" id="KW-0472">Membrane</keyword>
<protein>
    <recommendedName>
        <fullName evidence="5">Magnesium-transporting ATPase, P-type 1</fullName>
        <ecNumber evidence="4">7.2.2.14</ecNumber>
    </recommendedName>
    <alternativeName>
        <fullName evidence="16">Mg(2+) transport ATPase, P-type 1</fullName>
    </alternativeName>
</protein>
<dbReference type="InterPro" id="IPR023298">
    <property type="entry name" value="ATPase_P-typ_TM_dom_sf"/>
</dbReference>
<dbReference type="NCBIfam" id="TIGR01494">
    <property type="entry name" value="ATPase_P-type"/>
    <property type="match status" value="1"/>
</dbReference>
<dbReference type="Gene3D" id="2.70.150.10">
    <property type="entry name" value="Calcium-transporting ATPase, cytoplasmic transduction domain A"/>
    <property type="match status" value="1"/>
</dbReference>
<comment type="similarity">
    <text evidence="3">Belongs to the cation transport ATPase (P-type) (TC 3.A.3) family. Type IIIB subfamily.</text>
</comment>
<dbReference type="Proteomes" id="UP000697330">
    <property type="component" value="Unassembled WGS sequence"/>
</dbReference>
<evidence type="ECO:0000313" key="21">
    <source>
        <dbReference type="EMBL" id="HJF44754.1"/>
    </source>
</evidence>
<evidence type="ECO:0000313" key="22">
    <source>
        <dbReference type="Proteomes" id="UP000697330"/>
    </source>
</evidence>
<comment type="subcellular location">
    <subcellularLocation>
        <location evidence="2">Cell inner membrane</location>
        <topology evidence="2">Multi-pass membrane protein</topology>
    </subcellularLocation>
</comment>
<dbReference type="InterPro" id="IPR006415">
    <property type="entry name" value="P-type_ATPase_IIIB"/>
</dbReference>
<dbReference type="PROSITE" id="PS00154">
    <property type="entry name" value="ATPASE_E1_E2"/>
    <property type="match status" value="1"/>
</dbReference>
<gene>
    <name evidence="21" type="primary">mgtA</name>
    <name evidence="21" type="ORF">K8U72_03075</name>
</gene>
<feature type="transmembrane region" description="Helical" evidence="19">
    <location>
        <begin position="842"/>
        <end position="865"/>
    </location>
</feature>
<keyword evidence="11" id="KW-0067">ATP-binding</keyword>
<dbReference type="Pfam" id="PF00122">
    <property type="entry name" value="E1-E2_ATPase"/>
    <property type="match status" value="1"/>
</dbReference>
<evidence type="ECO:0000256" key="12">
    <source>
        <dbReference type="ARBA" id="ARBA00022842"/>
    </source>
</evidence>
<dbReference type="RefSeq" id="WP_274958731.1">
    <property type="nucleotide sequence ID" value="NZ_DYWQ01000049.1"/>
</dbReference>
<dbReference type="EMBL" id="DYWQ01000049">
    <property type="protein sequence ID" value="HJF44754.1"/>
    <property type="molecule type" value="Genomic_DNA"/>
</dbReference>
<keyword evidence="10" id="KW-0547">Nucleotide-binding</keyword>
<evidence type="ECO:0000256" key="15">
    <source>
        <dbReference type="ARBA" id="ARBA00023136"/>
    </source>
</evidence>
<evidence type="ECO:0000256" key="16">
    <source>
        <dbReference type="ARBA" id="ARBA00029806"/>
    </source>
</evidence>
<dbReference type="SFLD" id="SFLDF00027">
    <property type="entry name" value="p-type_atpase"/>
    <property type="match status" value="1"/>
</dbReference>
<dbReference type="PANTHER" id="PTHR42861">
    <property type="entry name" value="CALCIUM-TRANSPORTING ATPASE"/>
    <property type="match status" value="1"/>
</dbReference>
<proteinExistence type="inferred from homology"/>
<dbReference type="GO" id="GO:0005886">
    <property type="term" value="C:plasma membrane"/>
    <property type="evidence" value="ECO:0007669"/>
    <property type="project" value="UniProtKB-SubCell"/>
</dbReference>
<dbReference type="NCBIfam" id="TIGR01524">
    <property type="entry name" value="ATPase-IIIB_Mg"/>
    <property type="match status" value="1"/>
</dbReference>
<dbReference type="InterPro" id="IPR036412">
    <property type="entry name" value="HAD-like_sf"/>
</dbReference>
<dbReference type="Gene3D" id="1.20.1110.10">
    <property type="entry name" value="Calcium-transporting ATPase, transmembrane domain"/>
    <property type="match status" value="1"/>
</dbReference>
<evidence type="ECO:0000256" key="7">
    <source>
        <dbReference type="ARBA" id="ARBA00022519"/>
    </source>
</evidence>
<dbReference type="SFLD" id="SFLDG00002">
    <property type="entry name" value="C1.7:_P-type_atpase_like"/>
    <property type="match status" value="1"/>
</dbReference>
<keyword evidence="14 19" id="KW-1133">Transmembrane helix</keyword>
<sequence length="908" mass="95959">MLLATLLARALARPSRPAATASPAGVDWLRHAAEISPSQLLDELGAHEEGLSEEEVTSMRAFWGENRLARAERPSLARRALAAFADPFVGILVLIAAVSVLTDWVFARPGARDLTTPAIIAVMVLVSGALRFVQGERSDNAAAALSKMVETTCDVRRADVGRVEVPVNEVVVGDVVHLSSGDLVPADLRLISSRDLFVSQSALTGESESVEKRRELGAAAPEGAAVTDLDDLVFMGSSVISGSAVGVVVATGAATLLGETASGLPSGGGRHATASEEGVARTSRLLVALMLVMVPTVVLVSGLTKGNWLDALLFSLSVAVGLTPEMLPVIVTCCLGKGAVDLSRDRVIVKRLDAISDLGAIDVLCCDKTGTLTEDRVALELHLDVLGREDAEVLRAAFVNSFFGTGMKNLVDSAILRRALEVDPTVEELCDRYDLVDELPFDFERRRLSVVVGDGSGSTLMICKGALEEMLSICSHAEVDGEEVPLTREIAAGVAERATELAERGMRVLGVALRREPAGVERLTTADERDMTLVGCLAFLDPPKAGAADAVEALRAHGVETKVLTGDSARVAAHVCRSIGIPADSVIEGAELEGLDDAELSRRARQASVFAKLSPSQKARVVAALRGDGHVVGFMGDGVNDAAAMGASDCGISVDSAVDVAREAADLILLEKDLMVLERGIVCGRRTLANMTKYVKMTVSSNFGNIFSVLAAATLLPFLPMSAVQLLLLNLVYDVTCTALPWDGVDDELVRAPRRWDEVSVRRFMVAMGPVSSLFDLITFAALFFVVCPGVTGAPWAELDGAGRALFVATFQAGWLVESMWTQTLAVHLVRTQRVPFVESRAATRLTALGAIGVALVTALPFTPLGAALDLAPLPPTYFVLLGVVVALYAAALLLARRLFVRRGGTLL</sequence>
<comment type="caution">
    <text evidence="21">The sequence shown here is derived from an EMBL/GenBank/DDBJ whole genome shotgun (WGS) entry which is preliminary data.</text>
</comment>
<evidence type="ECO:0000256" key="4">
    <source>
        <dbReference type="ARBA" id="ARBA00012786"/>
    </source>
</evidence>
<keyword evidence="8" id="KW-0597">Phosphoprotein</keyword>
<dbReference type="InterPro" id="IPR006068">
    <property type="entry name" value="ATPase_P-typ_cation-transptr_C"/>
</dbReference>
<dbReference type="InterPro" id="IPR023299">
    <property type="entry name" value="ATPase_P-typ_cyto_dom_N"/>
</dbReference>
<evidence type="ECO:0000256" key="6">
    <source>
        <dbReference type="ARBA" id="ARBA00022475"/>
    </source>
</evidence>
<evidence type="ECO:0000256" key="1">
    <source>
        <dbReference type="ARBA" id="ARBA00003954"/>
    </source>
</evidence>
<dbReference type="InterPro" id="IPR023214">
    <property type="entry name" value="HAD_sf"/>
</dbReference>
<dbReference type="Gene3D" id="3.40.50.1000">
    <property type="entry name" value="HAD superfamily/HAD-like"/>
    <property type="match status" value="1"/>
</dbReference>
<evidence type="ECO:0000256" key="19">
    <source>
        <dbReference type="SAM" id="Phobius"/>
    </source>
</evidence>
<dbReference type="GO" id="GO:0015444">
    <property type="term" value="F:P-type magnesium transporter activity"/>
    <property type="evidence" value="ECO:0007669"/>
    <property type="project" value="UniProtKB-EC"/>
</dbReference>
<feature type="transmembrane region" description="Helical" evidence="19">
    <location>
        <begin position="806"/>
        <end position="830"/>
    </location>
</feature>
<feature type="transmembrane region" description="Helical" evidence="19">
    <location>
        <begin position="764"/>
        <end position="786"/>
    </location>
</feature>
<keyword evidence="12" id="KW-0460">Magnesium</keyword>
<keyword evidence="6" id="KW-1003">Cell membrane</keyword>
<keyword evidence="9 19" id="KW-0812">Transmembrane</keyword>
<dbReference type="Pfam" id="PF00690">
    <property type="entry name" value="Cation_ATPase_N"/>
    <property type="match status" value="1"/>
</dbReference>
<comment type="catalytic activity">
    <reaction evidence="18">
        <text>ATP + H2O = ADP + phosphate + H(+)</text>
        <dbReference type="Rhea" id="RHEA:13065"/>
        <dbReference type="ChEBI" id="CHEBI:15377"/>
        <dbReference type="ChEBI" id="CHEBI:15378"/>
        <dbReference type="ChEBI" id="CHEBI:30616"/>
        <dbReference type="ChEBI" id="CHEBI:43474"/>
        <dbReference type="ChEBI" id="CHEBI:456216"/>
    </reaction>
</comment>
<dbReference type="Pfam" id="PF13246">
    <property type="entry name" value="Cation_ATPase"/>
    <property type="match status" value="1"/>
</dbReference>
<feature type="transmembrane region" description="Helical" evidence="19">
    <location>
        <begin position="114"/>
        <end position="133"/>
    </location>
</feature>
<dbReference type="AlphaFoldDB" id="A0A921KKY5"/>
<feature type="transmembrane region" description="Helical" evidence="19">
    <location>
        <begin position="285"/>
        <end position="305"/>
    </location>
</feature>
<keyword evidence="7" id="KW-0997">Cell inner membrane</keyword>
<evidence type="ECO:0000256" key="13">
    <source>
        <dbReference type="ARBA" id="ARBA00022967"/>
    </source>
</evidence>
<dbReference type="GO" id="GO:0005524">
    <property type="term" value="F:ATP binding"/>
    <property type="evidence" value="ECO:0007669"/>
    <property type="project" value="UniProtKB-KW"/>
</dbReference>
<dbReference type="InterPro" id="IPR059000">
    <property type="entry name" value="ATPase_P-type_domA"/>
</dbReference>
<dbReference type="SUPFAM" id="SSF56784">
    <property type="entry name" value="HAD-like"/>
    <property type="match status" value="1"/>
</dbReference>
<dbReference type="CDD" id="cd02077">
    <property type="entry name" value="P-type_ATPase_Mg"/>
    <property type="match status" value="1"/>
</dbReference>
<evidence type="ECO:0000256" key="2">
    <source>
        <dbReference type="ARBA" id="ARBA00004429"/>
    </source>
</evidence>
<dbReference type="EC" id="7.2.2.14" evidence="4"/>
<evidence type="ECO:0000256" key="3">
    <source>
        <dbReference type="ARBA" id="ARBA00008746"/>
    </source>
</evidence>
<reference evidence="21" key="1">
    <citation type="journal article" date="2021" name="PeerJ">
        <title>Extensive microbial diversity within the chicken gut microbiome revealed by metagenomics and culture.</title>
        <authorList>
            <person name="Gilroy R."/>
            <person name="Ravi A."/>
            <person name="Getino M."/>
            <person name="Pursley I."/>
            <person name="Horton D.L."/>
            <person name="Alikhan N.F."/>
            <person name="Baker D."/>
            <person name="Gharbi K."/>
            <person name="Hall N."/>
            <person name="Watson M."/>
            <person name="Adriaenssens E.M."/>
            <person name="Foster-Nyarko E."/>
            <person name="Jarju S."/>
            <person name="Secka A."/>
            <person name="Antonio M."/>
            <person name="Oren A."/>
            <person name="Chaudhuri R.R."/>
            <person name="La Ragione R."/>
            <person name="Hildebrand F."/>
            <person name="Pallen M.J."/>
        </authorList>
    </citation>
    <scope>NUCLEOTIDE SEQUENCE</scope>
    <source>
        <strain evidence="21">CHK124-7917</strain>
    </source>
</reference>
<dbReference type="InterPro" id="IPR018303">
    <property type="entry name" value="ATPase_P-typ_P_site"/>
</dbReference>
<evidence type="ECO:0000256" key="10">
    <source>
        <dbReference type="ARBA" id="ARBA00022741"/>
    </source>
</evidence>
<dbReference type="Pfam" id="PF00689">
    <property type="entry name" value="Cation_ATPase_C"/>
    <property type="match status" value="1"/>
</dbReference>
<dbReference type="SUPFAM" id="SSF81665">
    <property type="entry name" value="Calcium ATPase, transmembrane domain M"/>
    <property type="match status" value="1"/>
</dbReference>
<dbReference type="InterPro" id="IPR044492">
    <property type="entry name" value="P_typ_ATPase_HD_dom"/>
</dbReference>